<dbReference type="RefSeq" id="WP_253771390.1">
    <property type="nucleotide sequence ID" value="NZ_JAMTCK010000006.1"/>
</dbReference>
<sequence>MDSRDVDEELALLVSRKWTLYYFGGREQPRAIGAVYQYPCSECADVVLIRGEWLTIAFRTPTDEHTDVFRPEQVVWWYGSATLWALRAVFQLAPPGDLRAPHLPMPAPGCCRLAPELTKPLVVRPPRFSGRLC</sequence>
<dbReference type="Proteomes" id="UP001206128">
    <property type="component" value="Unassembled WGS sequence"/>
</dbReference>
<evidence type="ECO:0000313" key="2">
    <source>
        <dbReference type="Proteomes" id="UP001206128"/>
    </source>
</evidence>
<evidence type="ECO:0000313" key="1">
    <source>
        <dbReference type="EMBL" id="MCP2165972.1"/>
    </source>
</evidence>
<proteinExistence type="predicted"/>
<reference evidence="1" key="1">
    <citation type="submission" date="2022-06" db="EMBL/GenBank/DDBJ databases">
        <title>Genomic Encyclopedia of Archaeal and Bacterial Type Strains, Phase II (KMG-II): from individual species to whole genera.</title>
        <authorList>
            <person name="Goeker M."/>
        </authorList>
    </citation>
    <scope>NUCLEOTIDE SEQUENCE</scope>
    <source>
        <strain evidence="1">DSM 43935</strain>
    </source>
</reference>
<organism evidence="1 2">
    <name type="scientific">Goodfellowiella coeruleoviolacea</name>
    <dbReference type="NCBI Taxonomy" id="334858"/>
    <lineage>
        <taxon>Bacteria</taxon>
        <taxon>Bacillati</taxon>
        <taxon>Actinomycetota</taxon>
        <taxon>Actinomycetes</taxon>
        <taxon>Pseudonocardiales</taxon>
        <taxon>Pseudonocardiaceae</taxon>
        <taxon>Goodfellowiella</taxon>
    </lineage>
</organism>
<dbReference type="AlphaFoldDB" id="A0AAE3GEQ9"/>
<keyword evidence="2" id="KW-1185">Reference proteome</keyword>
<name>A0AAE3GEQ9_9PSEU</name>
<gene>
    <name evidence="1" type="ORF">LX83_002831</name>
</gene>
<accession>A0AAE3GEQ9</accession>
<comment type="caution">
    <text evidence="1">The sequence shown here is derived from an EMBL/GenBank/DDBJ whole genome shotgun (WGS) entry which is preliminary data.</text>
</comment>
<protein>
    <submittedName>
        <fullName evidence="1">Uncharacterized protein</fullName>
    </submittedName>
</protein>
<dbReference type="EMBL" id="JAMTCK010000006">
    <property type="protein sequence ID" value="MCP2165972.1"/>
    <property type="molecule type" value="Genomic_DNA"/>
</dbReference>